<dbReference type="Proteomes" id="UP001629244">
    <property type="component" value="Unassembled WGS sequence"/>
</dbReference>
<comment type="similarity">
    <text evidence="1">Belongs to the cytochrome P450 family.</text>
</comment>
<dbReference type="PANTHER" id="PTHR46696">
    <property type="entry name" value="P450, PUTATIVE (EUROFUNG)-RELATED"/>
    <property type="match status" value="1"/>
</dbReference>
<comment type="caution">
    <text evidence="3">The sequence shown here is derived from an EMBL/GenBank/DDBJ whole genome shotgun (WGS) entry which is preliminary data.</text>
</comment>
<evidence type="ECO:0000256" key="2">
    <source>
        <dbReference type="SAM" id="MobiDB-lite"/>
    </source>
</evidence>
<evidence type="ECO:0000256" key="1">
    <source>
        <dbReference type="ARBA" id="ARBA00010617"/>
    </source>
</evidence>
<proteinExistence type="inferred from homology"/>
<evidence type="ECO:0000313" key="3">
    <source>
        <dbReference type="EMBL" id="MFL9840845.1"/>
    </source>
</evidence>
<evidence type="ECO:0000313" key="4">
    <source>
        <dbReference type="Proteomes" id="UP001629244"/>
    </source>
</evidence>
<dbReference type="InterPro" id="IPR036396">
    <property type="entry name" value="Cyt_P450_sf"/>
</dbReference>
<name>A0ABW8YNN2_9SPHN</name>
<organism evidence="3 4">
    <name type="scientific">Sphingomonas plantiphila</name>
    <dbReference type="NCBI Taxonomy" id="3163295"/>
    <lineage>
        <taxon>Bacteria</taxon>
        <taxon>Pseudomonadati</taxon>
        <taxon>Pseudomonadota</taxon>
        <taxon>Alphaproteobacteria</taxon>
        <taxon>Sphingomonadales</taxon>
        <taxon>Sphingomonadaceae</taxon>
        <taxon>Sphingomonas</taxon>
    </lineage>
</organism>
<keyword evidence="4" id="KW-1185">Reference proteome</keyword>
<dbReference type="CDD" id="cd00302">
    <property type="entry name" value="cytochrome_P450"/>
    <property type="match status" value="1"/>
</dbReference>
<dbReference type="PROSITE" id="PS00086">
    <property type="entry name" value="CYTOCHROME_P450"/>
    <property type="match status" value="1"/>
</dbReference>
<dbReference type="InterPro" id="IPR002397">
    <property type="entry name" value="Cyt_P450_B"/>
</dbReference>
<dbReference type="PANTHER" id="PTHR46696:SF1">
    <property type="entry name" value="CYTOCHROME P450 YJIB-RELATED"/>
    <property type="match status" value="1"/>
</dbReference>
<gene>
    <name evidence="3" type="ORF">ABS767_07735</name>
</gene>
<dbReference type="SUPFAM" id="SSF48264">
    <property type="entry name" value="Cytochrome P450"/>
    <property type="match status" value="1"/>
</dbReference>
<dbReference type="InterPro" id="IPR017972">
    <property type="entry name" value="Cyt_P450_CS"/>
</dbReference>
<dbReference type="Gene3D" id="1.10.630.10">
    <property type="entry name" value="Cytochrome P450"/>
    <property type="match status" value="1"/>
</dbReference>
<dbReference type="RefSeq" id="WP_408077771.1">
    <property type="nucleotide sequence ID" value="NZ_JBELQC010000001.1"/>
</dbReference>
<reference evidence="3 4" key="1">
    <citation type="submission" date="2024-06" db="EMBL/GenBank/DDBJ databases">
        <authorList>
            <person name="Kaempfer P."/>
            <person name="Viver T."/>
        </authorList>
    </citation>
    <scope>NUCLEOTIDE SEQUENCE [LARGE SCALE GENOMIC DNA]</scope>
    <source>
        <strain evidence="3 4">ST-64</strain>
    </source>
</reference>
<feature type="region of interest" description="Disordered" evidence="2">
    <location>
        <begin position="1"/>
        <end position="32"/>
    </location>
</feature>
<dbReference type="PRINTS" id="PR00359">
    <property type="entry name" value="BP450"/>
</dbReference>
<dbReference type="EMBL" id="JBELQC010000001">
    <property type="protein sequence ID" value="MFL9840845.1"/>
    <property type="molecule type" value="Genomic_DNA"/>
</dbReference>
<protein>
    <submittedName>
        <fullName evidence="3">Cytochrome P450</fullName>
    </submittedName>
</protein>
<accession>A0ABW8YNN2</accession>
<sequence>MSAQLQSLDPPSGGCPIDHARDDRKSASAAQGGLLSAPEVTGFEAVRAVLRDSEARQAGFKAEVILRYRGRARPPILYLHGEAHRRQRSGTARFFTPRVVETRYRALMERTSDALIARLLRNGSADLDRLSLEMAVTVAAQIVGLTESDITGMSRRLDAFFSTAFQTSKGKFAEVMSFLLGQWRMRRFYAKDVKPAIEARRIAPREDVISHLLSEGYTPLDILTECFTYGAAGMVTTREFITMAGWHLLERPDLRARFLAAGADGQVDLLEEILRLEPVVGTLYRHVGDGTVALDIRAANGDAAAVGSCPHALDPDRTRAPKVTGPGLAFGDGEHRCPGAGVALHESAVFLDRLLRIPSLRLDRAPDVGWNPLVAGYELRGCRLVVDPVTSP</sequence>